<dbReference type="EMBL" id="CP083680">
    <property type="protein sequence ID" value="UYU65101.1"/>
    <property type="molecule type" value="Genomic_DNA"/>
</dbReference>
<proteinExistence type="predicted"/>
<evidence type="ECO:0000313" key="4">
    <source>
        <dbReference type="EMBL" id="UYU89938.1"/>
    </source>
</evidence>
<dbReference type="InterPro" id="IPR018060">
    <property type="entry name" value="HTH_AraC"/>
</dbReference>
<dbReference type="SMART" id="SM00342">
    <property type="entry name" value="HTH_ARAC"/>
    <property type="match status" value="1"/>
</dbReference>
<name>A0A139L1L0_BACT4</name>
<dbReference type="GO" id="GO:0003700">
    <property type="term" value="F:DNA-binding transcription factor activity"/>
    <property type="evidence" value="ECO:0007669"/>
    <property type="project" value="InterPro"/>
</dbReference>
<evidence type="ECO:0000313" key="6">
    <source>
        <dbReference type="Proteomes" id="UP001156218"/>
    </source>
</evidence>
<dbReference type="GO" id="GO:0043565">
    <property type="term" value="F:sequence-specific DNA binding"/>
    <property type="evidence" value="ECO:0007669"/>
    <property type="project" value="InterPro"/>
</dbReference>
<reference evidence="3 6" key="2">
    <citation type="submission" date="2021-06" db="EMBL/GenBank/DDBJ databases">
        <title>Interrogation of the integrated mobile genetic elements in gut-associated Bacteroides with a consensus prediction approach.</title>
        <authorList>
            <person name="Campbell D.E."/>
            <person name="Leigh J.R."/>
            <person name="Kim T."/>
            <person name="England W."/>
            <person name="Whitaker R.J."/>
            <person name="Degnan P.H."/>
        </authorList>
    </citation>
    <scope>NUCLEOTIDE SEQUENCE</scope>
    <source>
        <strain evidence="4">VPI-3443</strain>
        <strain evidence="3 6">WAL8669</strain>
    </source>
</reference>
<dbReference type="PROSITE" id="PS01124">
    <property type="entry name" value="HTH_ARAC_FAMILY_2"/>
    <property type="match status" value="1"/>
</dbReference>
<accession>A0A139L1L0</accession>
<reference evidence="2 5" key="1">
    <citation type="journal article" date="2019" name="Nat. Med.">
        <title>A library of human gut bacterial isolates paired with longitudinal multiomics data enables mechanistic microbiome research.</title>
        <authorList>
            <person name="Poyet M."/>
            <person name="Groussin M."/>
            <person name="Gibbons S.M."/>
            <person name="Avila-Pacheco J."/>
            <person name="Jiang X."/>
            <person name="Kearney S.M."/>
            <person name="Perrotta A.R."/>
            <person name="Berdy B."/>
            <person name="Zhao S."/>
            <person name="Lieberman T.D."/>
            <person name="Swanson P.K."/>
            <person name="Smith M."/>
            <person name="Roesemann S."/>
            <person name="Alexander J.E."/>
            <person name="Rich S.A."/>
            <person name="Livny J."/>
            <person name="Vlamakis H."/>
            <person name="Clish C."/>
            <person name="Bullock K."/>
            <person name="Deik A."/>
            <person name="Scott J."/>
            <person name="Pierce K.A."/>
            <person name="Xavier R.J."/>
            <person name="Alm E.J."/>
        </authorList>
    </citation>
    <scope>NUCLEOTIDE SEQUENCE [LARGE SCALE GENOMIC DNA]</scope>
    <source>
        <strain evidence="2 5">BIOML-A156</strain>
    </source>
</reference>
<dbReference type="RefSeq" id="WP_048692807.1">
    <property type="nucleotide sequence ID" value="NZ_BAABZI010000001.1"/>
</dbReference>
<dbReference type="Proteomes" id="UP001156218">
    <property type="component" value="Chromosome"/>
</dbReference>
<dbReference type="Gene3D" id="1.10.10.60">
    <property type="entry name" value="Homeodomain-like"/>
    <property type="match status" value="1"/>
</dbReference>
<evidence type="ECO:0000313" key="2">
    <source>
        <dbReference type="EMBL" id="KAB4479202.1"/>
    </source>
</evidence>
<dbReference type="EMBL" id="CP083685">
    <property type="protein sequence ID" value="UYU89938.1"/>
    <property type="molecule type" value="Genomic_DNA"/>
</dbReference>
<evidence type="ECO:0000313" key="5">
    <source>
        <dbReference type="Proteomes" id="UP000488521"/>
    </source>
</evidence>
<gene>
    <name evidence="2" type="ORF">GAN59_01380</name>
    <name evidence="3" type="ORF">KQP68_16115</name>
    <name evidence="4" type="ORF">KQP74_18615</name>
</gene>
<dbReference type="Pfam" id="PF12833">
    <property type="entry name" value="HTH_18"/>
    <property type="match status" value="1"/>
</dbReference>
<evidence type="ECO:0000259" key="1">
    <source>
        <dbReference type="PROSITE" id="PS01124"/>
    </source>
</evidence>
<dbReference type="Proteomes" id="UP001162960">
    <property type="component" value="Chromosome"/>
</dbReference>
<feature type="domain" description="HTH araC/xylS-type" evidence="1">
    <location>
        <begin position="188"/>
        <end position="286"/>
    </location>
</feature>
<protein>
    <submittedName>
        <fullName evidence="3">AraC family transcriptional regulator</fullName>
    </submittedName>
    <submittedName>
        <fullName evidence="2">Helix-turn-helix transcriptional regulator</fullName>
    </submittedName>
</protein>
<sequence length="306" mass="36112">MRGEQSPNGLLYAGEHLSCKNYMTDISTGFKYIKFDKEKCIEEEYTHKNYLLFFLKGDFSVYCNQFCNHTFHSNEMVVLPKSSMIKISATAKSQMLAMAFDIPQSNCDKLLFQGLSSICENINYDFSPIPMRYPLMPFFETVVHCLRNEMNCTYLHNVIEREFFFLLRGFYNKKEIATLFHPIIGKQLEFRDFVMQNYSRVNNLDELITLSNIGRTSFFIKFKEEFGITAKQWMMKQLKVRILGKVIEPGICVKQLMEVCNFESQAQLYRYFKQHFRCTPKQLIDHYQAKTNNLQGELRECTKGEY</sequence>
<evidence type="ECO:0000313" key="3">
    <source>
        <dbReference type="EMBL" id="UYU65101.1"/>
    </source>
</evidence>
<dbReference type="AlphaFoldDB" id="A0A139L1L0"/>
<dbReference type="Proteomes" id="UP000488521">
    <property type="component" value="Unassembled WGS sequence"/>
</dbReference>
<organism evidence="2 5">
    <name type="scientific">Bacteroides thetaiotaomicron</name>
    <dbReference type="NCBI Taxonomy" id="818"/>
    <lineage>
        <taxon>Bacteria</taxon>
        <taxon>Pseudomonadati</taxon>
        <taxon>Bacteroidota</taxon>
        <taxon>Bacteroidia</taxon>
        <taxon>Bacteroidales</taxon>
        <taxon>Bacteroidaceae</taxon>
        <taxon>Bacteroides</taxon>
    </lineage>
</organism>
<dbReference type="EMBL" id="WCRS01000001">
    <property type="protein sequence ID" value="KAB4479202.1"/>
    <property type="molecule type" value="Genomic_DNA"/>
</dbReference>